<protein>
    <submittedName>
        <fullName evidence="1">Uncharacterized protein</fullName>
    </submittedName>
</protein>
<evidence type="ECO:0000313" key="2">
    <source>
        <dbReference type="Proteomes" id="UP000309997"/>
    </source>
</evidence>
<accession>A0ACC4CGW2</accession>
<reference evidence="1 2" key="1">
    <citation type="journal article" date="2024" name="Plant Biotechnol. J.">
        <title>Genome and CRISPR/Cas9 system of a widespread forest tree (Populus alba) in the world.</title>
        <authorList>
            <person name="Liu Y.J."/>
            <person name="Jiang P.F."/>
            <person name="Han X.M."/>
            <person name="Li X.Y."/>
            <person name="Wang H.M."/>
            <person name="Wang Y.J."/>
            <person name="Wang X.X."/>
            <person name="Zeng Q.Y."/>
        </authorList>
    </citation>
    <scope>NUCLEOTIDE SEQUENCE [LARGE SCALE GENOMIC DNA]</scope>
    <source>
        <strain evidence="2">cv. PAL-ZL1</strain>
    </source>
</reference>
<evidence type="ECO:0000313" key="1">
    <source>
        <dbReference type="EMBL" id="KAL3596448.1"/>
    </source>
</evidence>
<keyword evidence="2" id="KW-1185">Reference proteome</keyword>
<comment type="caution">
    <text evidence="1">The sequence shown here is derived from an EMBL/GenBank/DDBJ whole genome shotgun (WGS) entry which is preliminary data.</text>
</comment>
<name>A0ACC4CGW2_POPAL</name>
<proteinExistence type="predicted"/>
<dbReference type="Proteomes" id="UP000309997">
    <property type="component" value="Unassembled WGS sequence"/>
</dbReference>
<organism evidence="1 2">
    <name type="scientific">Populus alba</name>
    <name type="common">White poplar</name>
    <dbReference type="NCBI Taxonomy" id="43335"/>
    <lineage>
        <taxon>Eukaryota</taxon>
        <taxon>Viridiplantae</taxon>
        <taxon>Streptophyta</taxon>
        <taxon>Embryophyta</taxon>
        <taxon>Tracheophyta</taxon>
        <taxon>Spermatophyta</taxon>
        <taxon>Magnoliopsida</taxon>
        <taxon>eudicotyledons</taxon>
        <taxon>Gunneridae</taxon>
        <taxon>Pentapetalae</taxon>
        <taxon>rosids</taxon>
        <taxon>fabids</taxon>
        <taxon>Malpighiales</taxon>
        <taxon>Salicaceae</taxon>
        <taxon>Saliceae</taxon>
        <taxon>Populus</taxon>
    </lineage>
</organism>
<dbReference type="EMBL" id="RCHU02000004">
    <property type="protein sequence ID" value="KAL3596448.1"/>
    <property type="molecule type" value="Genomic_DNA"/>
</dbReference>
<gene>
    <name evidence="1" type="ORF">D5086_008085</name>
</gene>
<sequence length="114" mass="12719">MENYRLDAQSAAEKAVSVIGFGYDLTKDIRLSSCKPGPFGSRLIELDLTRNQELFVPDVREIQSGNVFIRFIDKYGTHVVVGVKMGGKDVIHIKQLQNSNLEPPEVQKIVKGIC</sequence>